<keyword evidence="2" id="KW-1185">Reference proteome</keyword>
<organism evidence="1 2">
    <name type="scientific">Mytilus coruscus</name>
    <name type="common">Sea mussel</name>
    <dbReference type="NCBI Taxonomy" id="42192"/>
    <lineage>
        <taxon>Eukaryota</taxon>
        <taxon>Metazoa</taxon>
        <taxon>Spiralia</taxon>
        <taxon>Lophotrochozoa</taxon>
        <taxon>Mollusca</taxon>
        <taxon>Bivalvia</taxon>
        <taxon>Autobranchia</taxon>
        <taxon>Pteriomorphia</taxon>
        <taxon>Mytilida</taxon>
        <taxon>Mytiloidea</taxon>
        <taxon>Mytilidae</taxon>
        <taxon>Mytilinae</taxon>
        <taxon>Mytilus</taxon>
    </lineage>
</organism>
<evidence type="ECO:0000313" key="2">
    <source>
        <dbReference type="Proteomes" id="UP000507470"/>
    </source>
</evidence>
<reference evidence="1 2" key="1">
    <citation type="submission" date="2020-06" db="EMBL/GenBank/DDBJ databases">
        <authorList>
            <person name="Li R."/>
            <person name="Bekaert M."/>
        </authorList>
    </citation>
    <scope>NUCLEOTIDE SEQUENCE [LARGE SCALE GENOMIC DNA]</scope>
    <source>
        <strain evidence="2">wild</strain>
    </source>
</reference>
<dbReference type="Proteomes" id="UP000507470">
    <property type="component" value="Unassembled WGS sequence"/>
</dbReference>
<sequence>MNKKHIGTSDAETQSIYSQDKKNLKDYPQHSHFDELLNHRNLKKTYRKPRLYSIYNNIKESPVAFIYKMQLGGCFSHRPWIDSITDADWGGEVYTENIGCYNDDVFMVLGVRLGCLILLTCWLASGYHWVTCWDKAVISRKSCCCCLPCMVKSSDYNPANHWMNCCYLS</sequence>
<accession>A0A6J8CYH8</accession>
<dbReference type="EMBL" id="CACVKT020006447">
    <property type="protein sequence ID" value="CAC5401613.1"/>
    <property type="molecule type" value="Genomic_DNA"/>
</dbReference>
<name>A0A6J8CYH8_MYTCO</name>
<protein>
    <submittedName>
        <fullName evidence="1">Uncharacterized protein</fullName>
    </submittedName>
</protein>
<gene>
    <name evidence="1" type="ORF">MCOR_35678</name>
</gene>
<evidence type="ECO:0000313" key="1">
    <source>
        <dbReference type="EMBL" id="CAC5401613.1"/>
    </source>
</evidence>
<proteinExistence type="predicted"/>
<dbReference type="AlphaFoldDB" id="A0A6J8CYH8"/>